<evidence type="ECO:0000313" key="8">
    <source>
        <dbReference type="EMBL" id="SCB74306.1"/>
    </source>
</evidence>
<dbReference type="PANTHER" id="PTHR45138">
    <property type="entry name" value="REGULATORY COMPONENTS OF SENSORY TRANSDUCTION SYSTEM"/>
    <property type="match status" value="1"/>
</dbReference>
<dbReference type="AlphaFoldDB" id="A0A0V8HPE5"/>
<feature type="transmembrane region" description="Helical" evidence="6">
    <location>
        <begin position="99"/>
        <end position="123"/>
    </location>
</feature>
<comment type="subcellular location">
    <subcellularLocation>
        <location evidence="1">Cell membrane</location>
        <topology evidence="1">Multi-pass membrane protein</topology>
    </subcellularLocation>
</comment>
<feature type="transmembrane region" description="Helical" evidence="6">
    <location>
        <begin position="63"/>
        <end position="79"/>
    </location>
</feature>
<dbReference type="GO" id="GO:0052621">
    <property type="term" value="F:diguanylate cyclase activity"/>
    <property type="evidence" value="ECO:0007669"/>
    <property type="project" value="TreeGrafter"/>
</dbReference>
<dbReference type="GO" id="GO:0043709">
    <property type="term" value="P:cell adhesion involved in single-species biofilm formation"/>
    <property type="evidence" value="ECO:0007669"/>
    <property type="project" value="TreeGrafter"/>
</dbReference>
<keyword evidence="2" id="KW-1003">Cell membrane</keyword>
<evidence type="ECO:0000256" key="1">
    <source>
        <dbReference type="ARBA" id="ARBA00004651"/>
    </source>
</evidence>
<feature type="transmembrane region" description="Helical" evidence="6">
    <location>
        <begin position="39"/>
        <end position="56"/>
    </location>
</feature>
<evidence type="ECO:0000256" key="4">
    <source>
        <dbReference type="ARBA" id="ARBA00022989"/>
    </source>
</evidence>
<dbReference type="InterPro" id="IPR000160">
    <property type="entry name" value="GGDEF_dom"/>
</dbReference>
<dbReference type="NCBIfam" id="TIGR00254">
    <property type="entry name" value="GGDEF"/>
    <property type="match status" value="1"/>
</dbReference>
<dbReference type="SMART" id="SM00267">
    <property type="entry name" value="GGDEF"/>
    <property type="match status" value="1"/>
</dbReference>
<feature type="transmembrane region" description="Helical" evidence="6">
    <location>
        <begin position="135"/>
        <end position="158"/>
    </location>
</feature>
<keyword evidence="9" id="KW-1185">Reference proteome</keyword>
<evidence type="ECO:0000256" key="6">
    <source>
        <dbReference type="SAM" id="Phobius"/>
    </source>
</evidence>
<feature type="domain" description="GGDEF" evidence="7">
    <location>
        <begin position="229"/>
        <end position="358"/>
    </location>
</feature>
<dbReference type="Proteomes" id="UP000181997">
    <property type="component" value="Unassembled WGS sequence"/>
</dbReference>
<dbReference type="GO" id="GO:0000155">
    <property type="term" value="F:phosphorelay sensor kinase activity"/>
    <property type="evidence" value="ECO:0007669"/>
    <property type="project" value="InterPro"/>
</dbReference>
<dbReference type="FunFam" id="3.30.70.270:FF:000001">
    <property type="entry name" value="Diguanylate cyclase domain protein"/>
    <property type="match status" value="1"/>
</dbReference>
<dbReference type="Gene3D" id="3.30.70.270">
    <property type="match status" value="1"/>
</dbReference>
<dbReference type="GO" id="GO:0071555">
    <property type="term" value="P:cell wall organization"/>
    <property type="evidence" value="ECO:0007669"/>
    <property type="project" value="InterPro"/>
</dbReference>
<proteinExistence type="predicted"/>
<evidence type="ECO:0000313" key="9">
    <source>
        <dbReference type="Proteomes" id="UP000181997"/>
    </source>
</evidence>
<dbReference type="Pfam" id="PF00990">
    <property type="entry name" value="GGDEF"/>
    <property type="match status" value="1"/>
</dbReference>
<organism evidence="8 9">
    <name type="scientific">[Bacillus] enclensis</name>
    <dbReference type="NCBI Taxonomy" id="1402860"/>
    <lineage>
        <taxon>Bacteria</taxon>
        <taxon>Bacillati</taxon>
        <taxon>Bacillota</taxon>
        <taxon>Bacilli</taxon>
        <taxon>Bacillales</taxon>
        <taxon>Bacillaceae</taxon>
        <taxon>Rossellomorea</taxon>
    </lineage>
</organism>
<keyword evidence="4 6" id="KW-1133">Transmembrane helix</keyword>
<dbReference type="InterPro" id="IPR029787">
    <property type="entry name" value="Nucleotide_cyclase"/>
</dbReference>
<name>A0A0V8HPE5_9BACI</name>
<dbReference type="InterPro" id="IPR050469">
    <property type="entry name" value="Diguanylate_Cyclase"/>
</dbReference>
<gene>
    <name evidence="8" type="ORF">GA0061094_0209</name>
</gene>
<reference evidence="9" key="1">
    <citation type="submission" date="2016-08" db="EMBL/GenBank/DDBJ databases">
        <authorList>
            <person name="Varghese N."/>
            <person name="Submissions Spin"/>
        </authorList>
    </citation>
    <scope>NUCLEOTIDE SEQUENCE [LARGE SCALE GENOMIC DNA]</scope>
    <source>
        <strain evidence="9">SGD-1123</strain>
    </source>
</reference>
<keyword evidence="3 6" id="KW-0812">Transmembrane</keyword>
<evidence type="ECO:0000256" key="2">
    <source>
        <dbReference type="ARBA" id="ARBA00022475"/>
    </source>
</evidence>
<dbReference type="SUPFAM" id="SSF55073">
    <property type="entry name" value="Nucleotide cyclase"/>
    <property type="match status" value="1"/>
</dbReference>
<dbReference type="InterPro" id="IPR011620">
    <property type="entry name" value="Sig_transdc_His_kinase_LytS_TM"/>
</dbReference>
<feature type="transmembrane region" description="Helical" evidence="6">
    <location>
        <begin position="7"/>
        <end position="27"/>
    </location>
</feature>
<dbReference type="Pfam" id="PF07694">
    <property type="entry name" value="5TM-5TMR_LYT"/>
    <property type="match status" value="1"/>
</dbReference>
<evidence type="ECO:0000256" key="5">
    <source>
        <dbReference type="ARBA" id="ARBA00023136"/>
    </source>
</evidence>
<dbReference type="EMBL" id="FMAU01000001">
    <property type="protein sequence ID" value="SCB74306.1"/>
    <property type="molecule type" value="Genomic_DNA"/>
</dbReference>
<evidence type="ECO:0000259" key="7">
    <source>
        <dbReference type="PROSITE" id="PS50887"/>
    </source>
</evidence>
<dbReference type="GO" id="GO:1902201">
    <property type="term" value="P:negative regulation of bacterial-type flagellum-dependent cell motility"/>
    <property type="evidence" value="ECO:0007669"/>
    <property type="project" value="TreeGrafter"/>
</dbReference>
<dbReference type="InterPro" id="IPR043128">
    <property type="entry name" value="Rev_trsase/Diguanyl_cyclase"/>
</dbReference>
<evidence type="ECO:0000256" key="3">
    <source>
        <dbReference type="ARBA" id="ARBA00022692"/>
    </source>
</evidence>
<dbReference type="GO" id="GO:0005886">
    <property type="term" value="C:plasma membrane"/>
    <property type="evidence" value="ECO:0007669"/>
    <property type="project" value="UniProtKB-SubCell"/>
</dbReference>
<protein>
    <submittedName>
        <fullName evidence="8">Diguanylate cyclase</fullName>
    </submittedName>
</protein>
<keyword evidence="5 6" id="KW-0472">Membrane</keyword>
<dbReference type="PROSITE" id="PS50887">
    <property type="entry name" value="GGDEF"/>
    <property type="match status" value="1"/>
</dbReference>
<feature type="transmembrane region" description="Helical" evidence="6">
    <location>
        <begin position="164"/>
        <end position="184"/>
    </location>
</feature>
<dbReference type="PANTHER" id="PTHR45138:SF9">
    <property type="entry name" value="DIGUANYLATE CYCLASE DGCM-RELATED"/>
    <property type="match status" value="1"/>
</dbReference>
<dbReference type="RefSeq" id="WP_058297134.1">
    <property type="nucleotide sequence ID" value="NZ_FMAU01000001.1"/>
</dbReference>
<sequence length="358" mass="40464">MINIEEYIINLGLMISFIYLTSLLYKHFLMNADGDLKEITLVVIAALTGWVSMYFGIHLTESVIFDLRFVPLIIASLYATKRRYIVWVGIGTGLMRFTFGFSLAAAVGFINMLFLALVGVLISHLTRSWTYRRKMWTVVLTLNVLNTLIIALLGVIPINDVLRMIMPTVFPANILLSLLLVWIVKDMIDEHVNKLDLMDKAGRDPLTKLYNRRTFLRYFKKYSDDEEISPLSLGFIDIDHFKKVNDQYGHATGDRVLQHVSALIAGSLRNVDIVARYGGEEFVVLLPDCSREDARMIMERVREAVEGHPFRHNGVSIAITLSVGIAATPGVEPKELLEAADRAVYLAKNRGRNRVESA</sequence>
<dbReference type="CDD" id="cd01949">
    <property type="entry name" value="GGDEF"/>
    <property type="match status" value="1"/>
</dbReference>
<dbReference type="OrthoDB" id="9759607at2"/>
<accession>A0A0V8HPE5</accession>